<accession>A0A371GLM4</accession>
<gene>
    <name evidence="1" type="ORF">CR513_26558</name>
</gene>
<comment type="caution">
    <text evidence="1">The sequence shown here is derived from an EMBL/GenBank/DDBJ whole genome shotgun (WGS) entry which is preliminary data.</text>
</comment>
<organism evidence="1 2">
    <name type="scientific">Mucuna pruriens</name>
    <name type="common">Velvet bean</name>
    <name type="synonym">Dolichos pruriens</name>
    <dbReference type="NCBI Taxonomy" id="157652"/>
    <lineage>
        <taxon>Eukaryota</taxon>
        <taxon>Viridiplantae</taxon>
        <taxon>Streptophyta</taxon>
        <taxon>Embryophyta</taxon>
        <taxon>Tracheophyta</taxon>
        <taxon>Spermatophyta</taxon>
        <taxon>Magnoliopsida</taxon>
        <taxon>eudicotyledons</taxon>
        <taxon>Gunneridae</taxon>
        <taxon>Pentapetalae</taxon>
        <taxon>rosids</taxon>
        <taxon>fabids</taxon>
        <taxon>Fabales</taxon>
        <taxon>Fabaceae</taxon>
        <taxon>Papilionoideae</taxon>
        <taxon>50 kb inversion clade</taxon>
        <taxon>NPAAA clade</taxon>
        <taxon>indigoferoid/millettioid clade</taxon>
        <taxon>Phaseoleae</taxon>
        <taxon>Mucuna</taxon>
    </lineage>
</organism>
<protein>
    <submittedName>
        <fullName evidence="1">Uncharacterized protein</fullName>
    </submittedName>
</protein>
<feature type="non-terminal residue" evidence="1">
    <location>
        <position position="1"/>
    </location>
</feature>
<keyword evidence="2" id="KW-1185">Reference proteome</keyword>
<proteinExistence type="predicted"/>
<evidence type="ECO:0000313" key="1">
    <source>
        <dbReference type="EMBL" id="RDX91462.1"/>
    </source>
</evidence>
<dbReference type="Proteomes" id="UP000257109">
    <property type="component" value="Unassembled WGS sequence"/>
</dbReference>
<dbReference type="AlphaFoldDB" id="A0A371GLM4"/>
<reference evidence="1" key="1">
    <citation type="submission" date="2018-05" db="EMBL/GenBank/DDBJ databases">
        <title>Draft genome of Mucuna pruriens seed.</title>
        <authorList>
            <person name="Nnadi N.E."/>
            <person name="Vos R."/>
            <person name="Hasami M.H."/>
            <person name="Devisetty U.K."/>
            <person name="Aguiy J.C."/>
        </authorList>
    </citation>
    <scope>NUCLEOTIDE SEQUENCE [LARGE SCALE GENOMIC DNA]</scope>
    <source>
        <strain evidence="1">JCA_2017</strain>
    </source>
</reference>
<name>A0A371GLM4_MUCPR</name>
<sequence length="102" mass="11740">MGHPSAQALQHLSHLVKYLKSVRLKRAPWRKKDNKGPRPNAATWEECWARPGLPRERRPNRVGVGFATSVERVLPHYTQSIQVVRLRKAAEPMIKPRQNSKS</sequence>
<evidence type="ECO:0000313" key="2">
    <source>
        <dbReference type="Proteomes" id="UP000257109"/>
    </source>
</evidence>
<dbReference type="EMBL" id="QJKJ01005119">
    <property type="protein sequence ID" value="RDX91462.1"/>
    <property type="molecule type" value="Genomic_DNA"/>
</dbReference>